<comment type="caution">
    <text evidence="2">The sequence shown here is derived from an EMBL/GenBank/DDBJ whole genome shotgun (WGS) entry which is preliminary data.</text>
</comment>
<dbReference type="Proteomes" id="UP000664795">
    <property type="component" value="Unassembled WGS sequence"/>
</dbReference>
<name>A0A939JZ38_9BACT</name>
<keyword evidence="1" id="KW-0732">Signal</keyword>
<keyword evidence="3" id="KW-1185">Reference proteome</keyword>
<feature type="signal peptide" evidence="1">
    <location>
        <begin position="1"/>
        <end position="22"/>
    </location>
</feature>
<dbReference type="EMBL" id="JAFMYU010000014">
    <property type="protein sequence ID" value="MBO0932739.1"/>
    <property type="molecule type" value="Genomic_DNA"/>
</dbReference>
<evidence type="ECO:0000256" key="1">
    <source>
        <dbReference type="SAM" id="SignalP"/>
    </source>
</evidence>
<evidence type="ECO:0008006" key="4">
    <source>
        <dbReference type="Google" id="ProtNLM"/>
    </source>
</evidence>
<organism evidence="2 3">
    <name type="scientific">Fibrella aquatilis</name>
    <dbReference type="NCBI Taxonomy" id="2817059"/>
    <lineage>
        <taxon>Bacteria</taxon>
        <taxon>Pseudomonadati</taxon>
        <taxon>Bacteroidota</taxon>
        <taxon>Cytophagia</taxon>
        <taxon>Cytophagales</taxon>
        <taxon>Spirosomataceae</taxon>
        <taxon>Fibrella</taxon>
    </lineage>
</organism>
<feature type="chain" id="PRO_5037233943" description="Thiol-activated cytolysin" evidence="1">
    <location>
        <begin position="23"/>
        <end position="382"/>
    </location>
</feature>
<proteinExistence type="predicted"/>
<dbReference type="AlphaFoldDB" id="A0A939JZ38"/>
<accession>A0A939JZ38</accession>
<protein>
    <recommendedName>
        <fullName evidence="4">Thiol-activated cytolysin</fullName>
    </recommendedName>
</protein>
<evidence type="ECO:0000313" key="3">
    <source>
        <dbReference type="Proteomes" id="UP000664795"/>
    </source>
</evidence>
<dbReference type="RefSeq" id="WP_207336704.1">
    <property type="nucleotide sequence ID" value="NZ_JAFMYU010000014.1"/>
</dbReference>
<evidence type="ECO:0000313" key="2">
    <source>
        <dbReference type="EMBL" id="MBO0932739.1"/>
    </source>
</evidence>
<gene>
    <name evidence="2" type="ORF">J2I48_17145</name>
</gene>
<sequence length="382" mass="40763">MHHLPTFVTLLFIFFHSISSVAAKSDERPASVDNPKSSTCSTVTFSYTVTGARATTLSNQNGSSSSTVVIVAGKYMVVSGLTANVPTANLRFIEALASNGNVVFTGSRVPVMRAPQDYSTAYFGQTYGPYTLVNPAVSGALSETFTPYIDLNNNRQYDAVSECLGDPVVLNYEVKPMAVFSYTATGSTNAFLSNQAASAIGTVAICAGGWMAVSKLIANVPISNLRFIEATTSNGNVAFGGYTVPVNRSSQDLSSSYFNHIYGIYTLLNPSITGTLSETFTPYIDTNTNGRYDTETEYLGDPVVLNYEVKSGAAQATIQAGTWSTKSIWSCGRLPTSLESVLIQHTVTVPAAYNAQAKQVLYAQNGSLLFSPVSTLSIRNDP</sequence>
<reference evidence="2 3" key="1">
    <citation type="submission" date="2021-03" db="EMBL/GenBank/DDBJ databases">
        <title>Fibrella sp. HMF5036 genome sequencing and assembly.</title>
        <authorList>
            <person name="Kang H."/>
            <person name="Kim H."/>
            <person name="Bae S."/>
            <person name="Joh K."/>
        </authorList>
    </citation>
    <scope>NUCLEOTIDE SEQUENCE [LARGE SCALE GENOMIC DNA]</scope>
    <source>
        <strain evidence="2 3">HMF5036</strain>
    </source>
</reference>